<evidence type="ECO:0000256" key="1">
    <source>
        <dbReference type="ARBA" id="ARBA00012513"/>
    </source>
</evidence>
<dbReference type="InterPro" id="IPR000719">
    <property type="entry name" value="Prot_kinase_dom"/>
</dbReference>
<dbReference type="PROSITE" id="PS50005">
    <property type="entry name" value="TPR"/>
    <property type="match status" value="2"/>
</dbReference>
<feature type="region of interest" description="Disordered" evidence="10">
    <location>
        <begin position="452"/>
        <end position="477"/>
    </location>
</feature>
<dbReference type="InterPro" id="IPR011990">
    <property type="entry name" value="TPR-like_helical_dom_sf"/>
</dbReference>
<dbReference type="InterPro" id="IPR050660">
    <property type="entry name" value="NEK_Ser/Thr_kinase"/>
</dbReference>
<evidence type="ECO:0000256" key="5">
    <source>
        <dbReference type="ARBA" id="ARBA00022777"/>
    </source>
</evidence>
<dbReference type="GO" id="GO:0005524">
    <property type="term" value="F:ATP binding"/>
    <property type="evidence" value="ECO:0007669"/>
    <property type="project" value="UniProtKB-KW"/>
</dbReference>
<evidence type="ECO:0000256" key="4">
    <source>
        <dbReference type="ARBA" id="ARBA00022741"/>
    </source>
</evidence>
<dbReference type="Pfam" id="PF00069">
    <property type="entry name" value="Pkinase"/>
    <property type="match status" value="1"/>
</dbReference>
<keyword evidence="2" id="KW-0723">Serine/threonine-protein kinase</keyword>
<keyword evidence="3" id="KW-0808">Transferase</keyword>
<dbReference type="EC" id="2.7.11.1" evidence="1"/>
<dbReference type="SUPFAM" id="SSF56112">
    <property type="entry name" value="Protein kinase-like (PK-like)"/>
    <property type="match status" value="1"/>
</dbReference>
<dbReference type="InterPro" id="IPR011009">
    <property type="entry name" value="Kinase-like_dom_sf"/>
</dbReference>
<evidence type="ECO:0000313" key="12">
    <source>
        <dbReference type="EMBL" id="CAH0045617.1"/>
    </source>
</evidence>
<evidence type="ECO:0000256" key="9">
    <source>
        <dbReference type="PROSITE-ProRule" id="PRU00339"/>
    </source>
</evidence>
<name>A0A9N9W706_9HYPO</name>
<dbReference type="SMART" id="SM00220">
    <property type="entry name" value="S_TKc"/>
    <property type="match status" value="1"/>
</dbReference>
<dbReference type="Proteomes" id="UP000775872">
    <property type="component" value="Unassembled WGS sequence"/>
</dbReference>
<dbReference type="EMBL" id="CABFOC020000013">
    <property type="protein sequence ID" value="CAH0045617.1"/>
    <property type="molecule type" value="Genomic_DNA"/>
</dbReference>
<reference evidence="12 13" key="2">
    <citation type="submission" date="2021-10" db="EMBL/GenBank/DDBJ databases">
        <authorList>
            <person name="Piombo E."/>
        </authorList>
    </citation>
    <scope>NUCLEOTIDE SEQUENCE [LARGE SCALE GENOMIC DNA]</scope>
</reference>
<dbReference type="InterPro" id="IPR008271">
    <property type="entry name" value="Ser/Thr_kinase_AS"/>
</dbReference>
<dbReference type="GO" id="GO:0004674">
    <property type="term" value="F:protein serine/threonine kinase activity"/>
    <property type="evidence" value="ECO:0007669"/>
    <property type="project" value="UniProtKB-KW"/>
</dbReference>
<keyword evidence="6" id="KW-0067">ATP-binding</keyword>
<evidence type="ECO:0000313" key="13">
    <source>
        <dbReference type="Proteomes" id="UP000775872"/>
    </source>
</evidence>
<evidence type="ECO:0000256" key="3">
    <source>
        <dbReference type="ARBA" id="ARBA00022679"/>
    </source>
</evidence>
<accession>A0A9N9W706</accession>
<comment type="catalytic activity">
    <reaction evidence="7">
        <text>L-threonyl-[protein] + ATP = O-phospho-L-threonyl-[protein] + ADP + H(+)</text>
        <dbReference type="Rhea" id="RHEA:46608"/>
        <dbReference type="Rhea" id="RHEA-COMP:11060"/>
        <dbReference type="Rhea" id="RHEA-COMP:11605"/>
        <dbReference type="ChEBI" id="CHEBI:15378"/>
        <dbReference type="ChEBI" id="CHEBI:30013"/>
        <dbReference type="ChEBI" id="CHEBI:30616"/>
        <dbReference type="ChEBI" id="CHEBI:61977"/>
        <dbReference type="ChEBI" id="CHEBI:456216"/>
        <dbReference type="EC" id="2.7.11.1"/>
    </reaction>
</comment>
<evidence type="ECO:0000256" key="2">
    <source>
        <dbReference type="ARBA" id="ARBA00022527"/>
    </source>
</evidence>
<keyword evidence="13" id="KW-1185">Reference proteome</keyword>
<keyword evidence="5" id="KW-0418">Kinase</keyword>
<dbReference type="PANTHER" id="PTHR43671:SF98">
    <property type="entry name" value="SERINE_THREONINE-PROTEIN KINASE NEK11"/>
    <property type="match status" value="1"/>
</dbReference>
<dbReference type="Gene3D" id="1.10.510.10">
    <property type="entry name" value="Transferase(Phosphotransferase) domain 1"/>
    <property type="match status" value="1"/>
</dbReference>
<dbReference type="PROSITE" id="PS50011">
    <property type="entry name" value="PROTEIN_KINASE_DOM"/>
    <property type="match status" value="1"/>
</dbReference>
<dbReference type="AlphaFoldDB" id="A0A9N9W706"/>
<comment type="catalytic activity">
    <reaction evidence="8">
        <text>L-seryl-[protein] + ATP = O-phospho-L-seryl-[protein] + ADP + H(+)</text>
        <dbReference type="Rhea" id="RHEA:17989"/>
        <dbReference type="Rhea" id="RHEA-COMP:9863"/>
        <dbReference type="Rhea" id="RHEA-COMP:11604"/>
        <dbReference type="ChEBI" id="CHEBI:15378"/>
        <dbReference type="ChEBI" id="CHEBI:29999"/>
        <dbReference type="ChEBI" id="CHEBI:30616"/>
        <dbReference type="ChEBI" id="CHEBI:83421"/>
        <dbReference type="ChEBI" id="CHEBI:456216"/>
        <dbReference type="EC" id="2.7.11.1"/>
    </reaction>
</comment>
<proteinExistence type="predicted"/>
<dbReference type="SMART" id="SM00028">
    <property type="entry name" value="TPR"/>
    <property type="match status" value="3"/>
</dbReference>
<evidence type="ECO:0000256" key="10">
    <source>
        <dbReference type="SAM" id="MobiDB-lite"/>
    </source>
</evidence>
<feature type="repeat" description="TPR" evidence="9">
    <location>
        <begin position="761"/>
        <end position="794"/>
    </location>
</feature>
<dbReference type="CDD" id="cd00180">
    <property type="entry name" value="PKc"/>
    <property type="match status" value="1"/>
</dbReference>
<dbReference type="SUPFAM" id="SSF57850">
    <property type="entry name" value="RING/U-box"/>
    <property type="match status" value="1"/>
</dbReference>
<comment type="caution">
    <text evidence="12">The sequence shown here is derived from an EMBL/GenBank/DDBJ whole genome shotgun (WGS) entry which is preliminary data.</text>
</comment>
<sequence>MAVSGVALDDLPELVRDTQLSVRFKSEGSRHYTIHVPPGRRSPKPETWVSKERLGRGGQGAVVLQEKVADGQGQFQLRAVKTITMPAVSSQTDRALYKRELEAMAKFSQTKYSDLFVKFHGWFTSPGLIHIAMEYCELGDLDRYLLNNSNTRLPESEAQDITYQILNALTSMHEETFCHGDLKLANILIITATPSWWVKLADFGLSKRNGVSANNTTTAKGTPNYMPPELLGYKGNPREADPYPVDMWCLGQVGFRLATGRAMFASPADLSRYFYGQTTFRSHLPGEYQLDETFVGYLESLLAQEPRTRPSSKDSSDHPWVLSIRREHPDIQDAQDEASGHDWFSDVLFSDVSGDDTQQTTISLQGAHTPRPLSANATAMSGNEDEASAAWPTDTTDLTIRKSQTETITHPPGPTTAHATVISLKQDEASAVWPTNTTTLVVPQIQTQITTTNSGRISPTETSTAASSLSSTATSGQPLQTAFSGEAEKHIATGDEYLVAKKFDEAVGEYTKGFELEPLSTSHLEKRARAYWCLSNWNGVLDDCLKIRKLDRENQYSLTSLSTILIYAMGSPEFPLYLLDRTSPPPAEQEIQDARMMKANVDSARELLDKGGDVKPVFDKLDKAESKLWRSVGPPYEWQSLRARAHLAMSTQDGLRQAKAITEKLVTRRPNNVEFLILHARVQYLCGDFHLGTRHLRKARETGVADEAGLDDIKKWLAIGEKLGSLISQAKRLYEVRNAHHAAKLYTEALQVDLKNWAINAVLLHNRALCYVEMGKYRDALGDCEMALHADPDLTGVHATKAKITSFQNERPDNRRRNVKAGRELAQYRQSKSKAINSEVGTGEESLFENFRSLQLNEAKYYPSTLYSDAMQSTLPAAPTASHGAVTSGDGFINLRIEYEGRDYVTKMLVAYLDAQALDTHVRTLLQISHLQQLKVERYSDSASTYIPLDPEDGYAYSAFHRAATVKKWFQLRVSNYIRRIQCDRCFSNITGGRHNHCYICNEGDFDICFLCIQAGVGCFGDHQMTERILRDGQLIVIASD</sequence>
<evidence type="ECO:0000259" key="11">
    <source>
        <dbReference type="PROSITE" id="PS50011"/>
    </source>
</evidence>
<evidence type="ECO:0000256" key="8">
    <source>
        <dbReference type="ARBA" id="ARBA00048679"/>
    </source>
</evidence>
<feature type="repeat" description="TPR" evidence="9">
    <location>
        <begin position="487"/>
        <end position="520"/>
    </location>
</feature>
<evidence type="ECO:0000256" key="7">
    <source>
        <dbReference type="ARBA" id="ARBA00047899"/>
    </source>
</evidence>
<feature type="domain" description="Protein kinase" evidence="11">
    <location>
        <begin position="48"/>
        <end position="321"/>
    </location>
</feature>
<keyword evidence="4" id="KW-0547">Nucleotide-binding</keyword>
<dbReference type="InterPro" id="IPR019734">
    <property type="entry name" value="TPR_rpt"/>
</dbReference>
<dbReference type="PANTHER" id="PTHR43671">
    <property type="entry name" value="SERINE/THREONINE-PROTEIN KINASE NEK"/>
    <property type="match status" value="1"/>
</dbReference>
<keyword evidence="9" id="KW-0802">TPR repeat</keyword>
<dbReference type="OrthoDB" id="2444812at2759"/>
<dbReference type="SUPFAM" id="SSF48452">
    <property type="entry name" value="TPR-like"/>
    <property type="match status" value="1"/>
</dbReference>
<reference evidence="13" key="1">
    <citation type="submission" date="2019-06" db="EMBL/GenBank/DDBJ databases">
        <authorList>
            <person name="Broberg M."/>
        </authorList>
    </citation>
    <scope>NUCLEOTIDE SEQUENCE [LARGE SCALE GENOMIC DNA]</scope>
</reference>
<gene>
    <name evidence="12" type="ORF">CSOL1703_00012244</name>
</gene>
<dbReference type="Gene3D" id="1.25.40.10">
    <property type="entry name" value="Tetratricopeptide repeat domain"/>
    <property type="match status" value="1"/>
</dbReference>
<dbReference type="PROSITE" id="PS00108">
    <property type="entry name" value="PROTEIN_KINASE_ST"/>
    <property type="match status" value="1"/>
</dbReference>
<evidence type="ECO:0000256" key="6">
    <source>
        <dbReference type="ARBA" id="ARBA00022840"/>
    </source>
</evidence>
<protein>
    <recommendedName>
        <fullName evidence="1">non-specific serine/threonine protein kinase</fullName>
        <ecNumber evidence="1">2.7.11.1</ecNumber>
    </recommendedName>
</protein>
<feature type="compositionally biased region" description="Low complexity" evidence="10">
    <location>
        <begin position="452"/>
        <end position="475"/>
    </location>
</feature>
<organism evidence="12 13">
    <name type="scientific">Clonostachys solani</name>
    <dbReference type="NCBI Taxonomy" id="160281"/>
    <lineage>
        <taxon>Eukaryota</taxon>
        <taxon>Fungi</taxon>
        <taxon>Dikarya</taxon>
        <taxon>Ascomycota</taxon>
        <taxon>Pezizomycotina</taxon>
        <taxon>Sordariomycetes</taxon>
        <taxon>Hypocreomycetidae</taxon>
        <taxon>Hypocreales</taxon>
        <taxon>Bionectriaceae</taxon>
        <taxon>Clonostachys</taxon>
    </lineage>
</organism>